<dbReference type="OrthoDB" id="10035969at2759"/>
<feature type="transmembrane region" description="Helical" evidence="2">
    <location>
        <begin position="190"/>
        <end position="212"/>
    </location>
</feature>
<dbReference type="Proteomes" id="UP000039865">
    <property type="component" value="Unassembled WGS sequence"/>
</dbReference>
<feature type="region of interest" description="Disordered" evidence="1">
    <location>
        <begin position="491"/>
        <end position="523"/>
    </location>
</feature>
<feature type="compositionally biased region" description="Basic residues" evidence="1">
    <location>
        <begin position="644"/>
        <end position="654"/>
    </location>
</feature>
<organism evidence="3 4">
    <name type="scientific">Stylonychia lemnae</name>
    <name type="common">Ciliate</name>
    <dbReference type="NCBI Taxonomy" id="5949"/>
    <lineage>
        <taxon>Eukaryota</taxon>
        <taxon>Sar</taxon>
        <taxon>Alveolata</taxon>
        <taxon>Ciliophora</taxon>
        <taxon>Intramacronucleata</taxon>
        <taxon>Spirotrichea</taxon>
        <taxon>Stichotrichia</taxon>
        <taxon>Sporadotrichida</taxon>
        <taxon>Oxytrichidae</taxon>
        <taxon>Stylonychinae</taxon>
        <taxon>Stylonychia</taxon>
    </lineage>
</organism>
<dbReference type="EMBL" id="CCKQ01007935">
    <property type="protein sequence ID" value="CDW79374.1"/>
    <property type="molecule type" value="Genomic_DNA"/>
</dbReference>
<reference evidence="3 4" key="1">
    <citation type="submission" date="2014-06" db="EMBL/GenBank/DDBJ databases">
        <authorList>
            <person name="Swart Estienne"/>
        </authorList>
    </citation>
    <scope>NUCLEOTIDE SEQUENCE [LARGE SCALE GENOMIC DNA]</scope>
    <source>
        <strain evidence="3 4">130c</strain>
    </source>
</reference>
<feature type="transmembrane region" description="Helical" evidence="2">
    <location>
        <begin position="35"/>
        <end position="55"/>
    </location>
</feature>
<feature type="compositionally biased region" description="Basic and acidic residues" evidence="1">
    <location>
        <begin position="747"/>
        <end position="763"/>
    </location>
</feature>
<gene>
    <name evidence="3" type="primary">Contig17364.g18483</name>
    <name evidence="3" type="ORF">STYLEM_8361</name>
</gene>
<dbReference type="InParanoid" id="A0A078AB41"/>
<feature type="transmembrane region" description="Helical" evidence="2">
    <location>
        <begin position="233"/>
        <end position="255"/>
    </location>
</feature>
<feature type="compositionally biased region" description="Acidic residues" evidence="1">
    <location>
        <begin position="660"/>
        <end position="673"/>
    </location>
</feature>
<dbReference type="PANTHER" id="PTHR11319:SF35">
    <property type="entry name" value="OUTER MEMBRANE PROTEIN PMPC-RELATED"/>
    <property type="match status" value="1"/>
</dbReference>
<evidence type="ECO:0008006" key="5">
    <source>
        <dbReference type="Google" id="ProtNLM"/>
    </source>
</evidence>
<name>A0A078AB41_STYLE</name>
<feature type="transmembrane region" description="Helical" evidence="2">
    <location>
        <begin position="6"/>
        <end position="23"/>
    </location>
</feature>
<feature type="transmembrane region" description="Helical" evidence="2">
    <location>
        <begin position="149"/>
        <end position="178"/>
    </location>
</feature>
<keyword evidence="4" id="KW-1185">Reference proteome</keyword>
<accession>A0A078AB41</accession>
<keyword evidence="2" id="KW-0812">Transmembrane</keyword>
<evidence type="ECO:0000313" key="4">
    <source>
        <dbReference type="Proteomes" id="UP000039865"/>
    </source>
</evidence>
<keyword evidence="2" id="KW-1133">Transmembrane helix</keyword>
<feature type="transmembrane region" description="Helical" evidence="2">
    <location>
        <begin position="84"/>
        <end position="105"/>
    </location>
</feature>
<feature type="region of interest" description="Disordered" evidence="1">
    <location>
        <begin position="572"/>
        <end position="676"/>
    </location>
</feature>
<feature type="compositionally biased region" description="Polar residues" evidence="1">
    <location>
        <begin position="610"/>
        <end position="620"/>
    </location>
</feature>
<dbReference type="AlphaFoldDB" id="A0A078AB41"/>
<evidence type="ECO:0000256" key="1">
    <source>
        <dbReference type="SAM" id="MobiDB-lite"/>
    </source>
</evidence>
<dbReference type="PANTHER" id="PTHR11319">
    <property type="entry name" value="G PROTEIN-COUPLED RECEPTOR-RELATED"/>
    <property type="match status" value="1"/>
</dbReference>
<protein>
    <recommendedName>
        <fullName evidence="5">TRP C-terminal domain-containing protein</fullName>
    </recommendedName>
</protein>
<sequence length="763" mass="90417">MIYALMPILLFIICYFVWSIISCKKRDPQLLKSRAISSIVILLFFVYSNIVQQMLDAFNCIDVDGEDRMKTDLEVLCFQGPHYFWSYGVAMPAMIVWGLGIPLFASQLMYHERHKLDSLETKAKYGFLFRGYKKRFYYWESIVMYRKTLLIFISVFFVSFGVLVQAMIVMLLLIFGITTQMKLQPYQTEALNILEVLSFKFIIKLFFLELNIMQFAQSSNKYIVAGLSDETKIFFFFVIVIFNMTFFLFWVYYFFIELREHIIKKLAWVYLNFILCGNKRKLVLHQQDAIMKEENEILREEYMNALTSLKQAYEKGDIVLNQQILERFKIHLNLEKVQESIGLKKLIEAGEQIKIRKMRAYKNKSFKKVLEFFNENTQENKNDDQDSERIMKLVKNPKEIDVDASFNDQKDFIQLELEKDKYKQIPLNRRNLEKLTTAQSKQISVYHDEREEIISTSQDNDRKFNTNTLNPLMNDDSQCLESYRKFVHSEKDDNDQNFKSNSNLFSQNPLIDPYDSSREQSQMQKVYPMNDDDQLDEIVRFVSKEEKKINSEQNLSFLLRDHMEQMKNEQNHENILIKSRGKKRDPKKVDSQKALKIGQLKRQATKKMKNQQTDKTQGDSSYMVKISGISDDIVDRKPQSTQNAKRKHASKLRRTRSDFSFDDQNQESENQDVYEDKTNNQFGLEKNWLQQNQDLVDFTNDVNSKNNTQKQNKLLNQLYQQNEASISFVDFEDMLIGKDFQPVGTQNKDKEDKSRFDGRDMRF</sequence>
<keyword evidence="2" id="KW-0472">Membrane</keyword>
<proteinExistence type="predicted"/>
<evidence type="ECO:0000313" key="3">
    <source>
        <dbReference type="EMBL" id="CDW79374.1"/>
    </source>
</evidence>
<evidence type="ECO:0000256" key="2">
    <source>
        <dbReference type="SAM" id="Phobius"/>
    </source>
</evidence>
<feature type="compositionally biased region" description="Polar residues" evidence="1">
    <location>
        <begin position="497"/>
        <end position="509"/>
    </location>
</feature>
<feature type="region of interest" description="Disordered" evidence="1">
    <location>
        <begin position="741"/>
        <end position="763"/>
    </location>
</feature>